<keyword evidence="3" id="KW-1185">Reference proteome</keyword>
<dbReference type="Proteomes" id="UP001235712">
    <property type="component" value="Unassembled WGS sequence"/>
</dbReference>
<protein>
    <submittedName>
        <fullName evidence="2">Uncharacterized protein</fullName>
    </submittedName>
</protein>
<sequence length="92" mass="9300">MNTQTISMRSAATPISSGFAALSARGYCLGATELVLTGEVRLQVISPNQDSFWGGSGFAAAGAGLTGQPSAVRPISDFSKPRYGSQASDGSG</sequence>
<feature type="region of interest" description="Disordered" evidence="1">
    <location>
        <begin position="73"/>
        <end position="92"/>
    </location>
</feature>
<dbReference type="EMBL" id="JAUSQZ010000001">
    <property type="protein sequence ID" value="MDP9827377.1"/>
    <property type="molecule type" value="Genomic_DNA"/>
</dbReference>
<accession>A0ABT9P3X3</accession>
<reference evidence="2 3" key="1">
    <citation type="submission" date="2023-07" db="EMBL/GenBank/DDBJ databases">
        <title>Sequencing the genomes of 1000 actinobacteria strains.</title>
        <authorList>
            <person name="Klenk H.-P."/>
        </authorList>
    </citation>
    <scope>NUCLEOTIDE SEQUENCE [LARGE SCALE GENOMIC DNA]</scope>
    <source>
        <strain evidence="2 3">DSM 44388</strain>
    </source>
</reference>
<name>A0ABT9P3X3_9ACTN</name>
<gene>
    <name evidence="2" type="ORF">J2S57_003126</name>
</gene>
<comment type="caution">
    <text evidence="2">The sequence shown here is derived from an EMBL/GenBank/DDBJ whole genome shotgun (WGS) entry which is preliminary data.</text>
</comment>
<evidence type="ECO:0000313" key="3">
    <source>
        <dbReference type="Proteomes" id="UP001235712"/>
    </source>
</evidence>
<organism evidence="2 3">
    <name type="scientific">Kineosporia succinea</name>
    <dbReference type="NCBI Taxonomy" id="84632"/>
    <lineage>
        <taxon>Bacteria</taxon>
        <taxon>Bacillati</taxon>
        <taxon>Actinomycetota</taxon>
        <taxon>Actinomycetes</taxon>
        <taxon>Kineosporiales</taxon>
        <taxon>Kineosporiaceae</taxon>
        <taxon>Kineosporia</taxon>
    </lineage>
</organism>
<proteinExistence type="predicted"/>
<evidence type="ECO:0000313" key="2">
    <source>
        <dbReference type="EMBL" id="MDP9827377.1"/>
    </source>
</evidence>
<dbReference type="RefSeq" id="WP_307243340.1">
    <property type="nucleotide sequence ID" value="NZ_JAUSQZ010000001.1"/>
</dbReference>
<evidence type="ECO:0000256" key="1">
    <source>
        <dbReference type="SAM" id="MobiDB-lite"/>
    </source>
</evidence>